<evidence type="ECO:0000313" key="1">
    <source>
        <dbReference type="EMBL" id="GKT43603.1"/>
    </source>
</evidence>
<dbReference type="InterPro" id="IPR015421">
    <property type="entry name" value="PyrdxlP-dep_Trfase_major"/>
</dbReference>
<dbReference type="InterPro" id="IPR015424">
    <property type="entry name" value="PyrdxlP-dep_Trfase"/>
</dbReference>
<dbReference type="RefSeq" id="XP_049125953.1">
    <property type="nucleotide sequence ID" value="XM_049269996.1"/>
</dbReference>
<gene>
    <name evidence="1" type="ORF">ColSpa_03784</name>
</gene>
<dbReference type="EMBL" id="BQXU01000007">
    <property type="protein sequence ID" value="GKT43603.1"/>
    <property type="molecule type" value="Genomic_DNA"/>
</dbReference>
<dbReference type="Gene3D" id="3.40.640.10">
    <property type="entry name" value="Type I PLP-dependent aspartate aminotransferase-like (Major domain)"/>
    <property type="match status" value="1"/>
</dbReference>
<keyword evidence="2" id="KW-1185">Reference proteome</keyword>
<evidence type="ECO:0000313" key="2">
    <source>
        <dbReference type="Proteomes" id="UP001055115"/>
    </source>
</evidence>
<protein>
    <submittedName>
        <fullName evidence="1">2,2-dialkylglycine decarboxylase</fullName>
    </submittedName>
</protein>
<dbReference type="GeneID" id="73324586"/>
<sequence length="63" mass="6911">MVPPPVISLSLSERLYTLLPPGLYKVLFLSIGDESNETAFGMAKAITCKFDNWHGVTTQALEV</sequence>
<organism evidence="1 2">
    <name type="scientific">Colletotrichum spaethianum</name>
    <dbReference type="NCBI Taxonomy" id="700344"/>
    <lineage>
        <taxon>Eukaryota</taxon>
        <taxon>Fungi</taxon>
        <taxon>Dikarya</taxon>
        <taxon>Ascomycota</taxon>
        <taxon>Pezizomycotina</taxon>
        <taxon>Sordariomycetes</taxon>
        <taxon>Hypocreomycetidae</taxon>
        <taxon>Glomerellales</taxon>
        <taxon>Glomerellaceae</taxon>
        <taxon>Colletotrichum</taxon>
        <taxon>Colletotrichum spaethianum species complex</taxon>
    </lineage>
</organism>
<proteinExistence type="predicted"/>
<comment type="caution">
    <text evidence="1">The sequence shown here is derived from an EMBL/GenBank/DDBJ whole genome shotgun (WGS) entry which is preliminary data.</text>
</comment>
<dbReference type="Proteomes" id="UP001055115">
    <property type="component" value="Unassembled WGS sequence"/>
</dbReference>
<name>A0AA37L855_9PEZI</name>
<accession>A0AA37L855</accession>
<dbReference type="SUPFAM" id="SSF53383">
    <property type="entry name" value="PLP-dependent transferases"/>
    <property type="match status" value="1"/>
</dbReference>
<reference evidence="1 2" key="1">
    <citation type="submission" date="2022-03" db="EMBL/GenBank/DDBJ databases">
        <title>Genome data of Colletotrichum spp.</title>
        <authorList>
            <person name="Utami Y.D."/>
            <person name="Hiruma K."/>
        </authorList>
    </citation>
    <scope>NUCLEOTIDE SEQUENCE [LARGE SCALE GENOMIC DNA]</scope>
    <source>
        <strain evidence="1 2">MAFF 239500</strain>
    </source>
</reference>
<dbReference type="AlphaFoldDB" id="A0AA37L855"/>